<dbReference type="Pfam" id="PF00096">
    <property type="entry name" value="zf-C2H2"/>
    <property type="match status" value="7"/>
</dbReference>
<dbReference type="InterPro" id="IPR036236">
    <property type="entry name" value="Znf_C2H2_sf"/>
</dbReference>
<dbReference type="PROSITE" id="PS50805">
    <property type="entry name" value="KRAB"/>
    <property type="match status" value="1"/>
</dbReference>
<dbReference type="Gene3D" id="6.10.140.140">
    <property type="match status" value="1"/>
</dbReference>
<accession>A0A7N9CGR6</accession>
<keyword evidence="11" id="KW-0539">Nucleus</keyword>
<keyword evidence="10" id="KW-0804">Transcription</keyword>
<sequence>MRPAESFKEHKARLVGSGLLGPRRLVSGSPDLWTPGVRAHAGQHGDVTHAGPVPTQDSAPRDSSPFPSSSHERPLRGETESGVPAQSGRRTPRPPRTGVSSPRSECPRLEGQPRVFSTPPSLRGELSNQDRQGRGPGNCPIRDVKPKWSPAQSKALGGRTGELSNQGCGVDSIVQSESRLPEICPIRPWGRKAQFPSALCASPPSPERLRWPVVLTCAGRWTAGRSPQRARSGRDMVSARARAQAQGEVGRQEPASARVRGRRKLRDARGGAGRAPGPRERGHSSRPDSVVFEEVAVNFTPEEWALLDHAQRSLYRDVMLETCRNLASLDCCIYVRTSGSSSQRDVLGNGISNDEEIVKFTSDYWSIFGENWRFDNTGDHHQIPERHLRSQLGSLCESNEGHQCGETWSQTANLPVHKSYPTEAQPSECTKCGKASENQQRSHTRQRLCKECGQACSCLSCQSPPMKTQTVEKPCNGQDSGRASARYVKSLSSKKSYECKKCGKAFACPSSFRGHVNSHHEQKTHACKVCGKTFMYYSYLTRHLRTHTGEKPYECKECGKAFSCPSYFREHVRTHTGEKPYECKHCGKSFSCYSSFRDHVRTHTGEKPCQCKHCGKAFTCYSSLREHGRTHSGEKPYECKECGKAFRYPSSLRAHVRMHTGEKPYVCKQCGKAFGCPTYFRRHVKTHSGVKPYECKECGKAYSFSSSLRIHVRTHTGEKPFECKHCEKAFSCHSSLREHVRTHSGEKPYECNQCGKAFSHAQYFQKHVRSHSGVKPYECPECGKAYSCSSSLRVHVRTHTGERPYECKQCGKTFRYLASLQAHVRTHAGA</sequence>
<dbReference type="FunFam" id="3.30.160.60:FF:000240">
    <property type="entry name" value="Zinc finger protein 250"/>
    <property type="match status" value="1"/>
</dbReference>
<evidence type="ECO:0000313" key="17">
    <source>
        <dbReference type="Proteomes" id="UP000233100"/>
    </source>
</evidence>
<dbReference type="Ensembl" id="ENSMFAT00000098245.1">
    <property type="protein sequence ID" value="ENSMFAP00000049962.1"/>
    <property type="gene ID" value="ENSMFAG00000045401.2"/>
</dbReference>
<keyword evidence="7" id="KW-0862">Zinc</keyword>
<dbReference type="FunFam" id="3.30.160.60:FF:000338">
    <property type="entry name" value="zinc finger protein 383"/>
    <property type="match status" value="2"/>
</dbReference>
<organism evidence="16 17">
    <name type="scientific">Macaca fascicularis</name>
    <name type="common">Crab-eating macaque</name>
    <name type="synonym">Cynomolgus monkey</name>
    <dbReference type="NCBI Taxonomy" id="9541"/>
    <lineage>
        <taxon>Eukaryota</taxon>
        <taxon>Metazoa</taxon>
        <taxon>Chordata</taxon>
        <taxon>Craniata</taxon>
        <taxon>Vertebrata</taxon>
        <taxon>Euteleostomi</taxon>
        <taxon>Mammalia</taxon>
        <taxon>Eutheria</taxon>
        <taxon>Euarchontoglires</taxon>
        <taxon>Primates</taxon>
        <taxon>Haplorrhini</taxon>
        <taxon>Catarrhini</taxon>
        <taxon>Cercopithecidae</taxon>
        <taxon>Cercopithecinae</taxon>
        <taxon>Macaca</taxon>
    </lineage>
</organism>
<dbReference type="GO" id="GO:0000978">
    <property type="term" value="F:RNA polymerase II cis-regulatory region sequence-specific DNA binding"/>
    <property type="evidence" value="ECO:0007669"/>
    <property type="project" value="TreeGrafter"/>
</dbReference>
<dbReference type="Proteomes" id="UP000233100">
    <property type="component" value="Chromosome 19"/>
</dbReference>
<feature type="domain" description="C2H2-type" evidence="14">
    <location>
        <begin position="637"/>
        <end position="664"/>
    </location>
</feature>
<keyword evidence="4" id="KW-0479">Metal-binding</keyword>
<dbReference type="PROSITE" id="PS00028">
    <property type="entry name" value="ZINC_FINGER_C2H2_1"/>
    <property type="match status" value="12"/>
</dbReference>
<proteinExistence type="inferred from homology"/>
<dbReference type="SUPFAM" id="SSF109640">
    <property type="entry name" value="KRAB domain (Kruppel-associated box)"/>
    <property type="match status" value="1"/>
</dbReference>
<evidence type="ECO:0000256" key="1">
    <source>
        <dbReference type="ARBA" id="ARBA00003767"/>
    </source>
</evidence>
<dbReference type="SMART" id="SM00355">
    <property type="entry name" value="ZnF_C2H2"/>
    <property type="match status" value="12"/>
</dbReference>
<dbReference type="InterPro" id="IPR036051">
    <property type="entry name" value="KRAB_dom_sf"/>
</dbReference>
<dbReference type="GeneTree" id="ENSGT00940000162830"/>
<feature type="domain" description="C2H2-type" evidence="14">
    <location>
        <begin position="777"/>
        <end position="804"/>
    </location>
</feature>
<evidence type="ECO:0000256" key="4">
    <source>
        <dbReference type="ARBA" id="ARBA00022723"/>
    </source>
</evidence>
<feature type="domain" description="KRAB" evidence="15">
    <location>
        <begin position="290"/>
        <end position="363"/>
    </location>
</feature>
<dbReference type="GO" id="GO:0000981">
    <property type="term" value="F:DNA-binding transcription factor activity, RNA polymerase II-specific"/>
    <property type="evidence" value="ECO:0007669"/>
    <property type="project" value="TreeGrafter"/>
</dbReference>
<feature type="domain" description="C2H2-type" evidence="14">
    <location>
        <begin position="805"/>
        <end position="830"/>
    </location>
</feature>
<dbReference type="FunFam" id="3.30.160.60:FF:000371">
    <property type="entry name" value="Zinc finger protein 555"/>
    <property type="match status" value="2"/>
</dbReference>
<protein>
    <submittedName>
        <fullName evidence="16">Zinc finger protein 77</fullName>
    </submittedName>
</protein>
<feature type="domain" description="C2H2-type" evidence="14">
    <location>
        <begin position="497"/>
        <end position="524"/>
    </location>
</feature>
<name>A0A7N9CGR6_MACFA</name>
<dbReference type="CDD" id="cd07765">
    <property type="entry name" value="KRAB_A-box"/>
    <property type="match status" value="1"/>
</dbReference>
<feature type="region of interest" description="Disordered" evidence="13">
    <location>
        <begin position="1"/>
        <end position="164"/>
    </location>
</feature>
<evidence type="ECO:0000256" key="3">
    <source>
        <dbReference type="ARBA" id="ARBA00006991"/>
    </source>
</evidence>
<comment type="subcellular location">
    <subcellularLocation>
        <location evidence="2">Nucleus</location>
    </subcellularLocation>
</comment>
<feature type="domain" description="C2H2-type" evidence="14">
    <location>
        <begin position="693"/>
        <end position="720"/>
    </location>
</feature>
<dbReference type="FunFam" id="3.30.160.60:FF:000099">
    <property type="entry name" value="Zinc finger protein 79"/>
    <property type="match status" value="2"/>
</dbReference>
<dbReference type="GO" id="GO:0008270">
    <property type="term" value="F:zinc ion binding"/>
    <property type="evidence" value="ECO:0007669"/>
    <property type="project" value="UniProtKB-KW"/>
</dbReference>
<dbReference type="SUPFAM" id="SSF57667">
    <property type="entry name" value="beta-beta-alpha zinc fingers"/>
    <property type="match status" value="8"/>
</dbReference>
<dbReference type="FunFam" id="3.30.160.60:FF:000184">
    <property type="entry name" value="Zinc finger protein 333"/>
    <property type="match status" value="2"/>
</dbReference>
<feature type="domain" description="C2H2-type" evidence="14">
    <location>
        <begin position="525"/>
        <end position="552"/>
    </location>
</feature>
<comment type="similarity">
    <text evidence="3">Belongs to the krueppel C2H2-type zinc-finger protein family.</text>
</comment>
<dbReference type="PANTHER" id="PTHR24384">
    <property type="entry name" value="FINGER PUTATIVE TRANSCRIPTION FACTOR FAMILY-RELATED"/>
    <property type="match status" value="1"/>
</dbReference>
<dbReference type="PROSITE" id="PS50157">
    <property type="entry name" value="ZINC_FINGER_C2H2_2"/>
    <property type="match status" value="12"/>
</dbReference>
<keyword evidence="9" id="KW-0238">DNA-binding</keyword>
<reference evidence="16 17" key="1">
    <citation type="submission" date="2013-03" db="EMBL/GenBank/DDBJ databases">
        <authorList>
            <person name="Warren W."/>
            <person name="Wilson R.K."/>
        </authorList>
    </citation>
    <scope>NUCLEOTIDE SEQUENCE</scope>
</reference>
<feature type="domain" description="C2H2-type" evidence="14">
    <location>
        <begin position="581"/>
        <end position="608"/>
    </location>
</feature>
<dbReference type="FunFam" id="3.30.160.60:FF:000838">
    <property type="entry name" value="Zinc finger protein 14"/>
    <property type="match status" value="1"/>
</dbReference>
<dbReference type="InterPro" id="IPR001909">
    <property type="entry name" value="KRAB"/>
</dbReference>
<evidence type="ECO:0000259" key="14">
    <source>
        <dbReference type="PROSITE" id="PS50157"/>
    </source>
</evidence>
<evidence type="ECO:0000256" key="7">
    <source>
        <dbReference type="ARBA" id="ARBA00022833"/>
    </source>
</evidence>
<gene>
    <name evidence="16" type="primary">ZNF77</name>
</gene>
<evidence type="ECO:0000256" key="9">
    <source>
        <dbReference type="ARBA" id="ARBA00023125"/>
    </source>
</evidence>
<dbReference type="Pfam" id="PF01352">
    <property type="entry name" value="KRAB"/>
    <property type="match status" value="1"/>
</dbReference>
<feature type="domain" description="C2H2-type" evidence="14">
    <location>
        <begin position="665"/>
        <end position="692"/>
    </location>
</feature>
<evidence type="ECO:0000256" key="2">
    <source>
        <dbReference type="ARBA" id="ARBA00004123"/>
    </source>
</evidence>
<feature type="compositionally biased region" description="Basic and acidic residues" evidence="13">
    <location>
        <begin position="70"/>
        <end position="79"/>
    </location>
</feature>
<dbReference type="PANTHER" id="PTHR24384:SF247">
    <property type="entry name" value="ZINC FINGER PROTEIN 977"/>
    <property type="match status" value="1"/>
</dbReference>
<keyword evidence="6 12" id="KW-0863">Zinc-finger</keyword>
<feature type="domain" description="C2H2-type" evidence="14">
    <location>
        <begin position="609"/>
        <end position="636"/>
    </location>
</feature>
<dbReference type="Gene3D" id="3.30.160.60">
    <property type="entry name" value="Classic Zinc Finger"/>
    <property type="match status" value="11"/>
</dbReference>
<feature type="domain" description="C2H2-type" evidence="14">
    <location>
        <begin position="721"/>
        <end position="748"/>
    </location>
</feature>
<evidence type="ECO:0000256" key="8">
    <source>
        <dbReference type="ARBA" id="ARBA00023015"/>
    </source>
</evidence>
<evidence type="ECO:0000259" key="15">
    <source>
        <dbReference type="PROSITE" id="PS50805"/>
    </source>
</evidence>
<dbReference type="InterPro" id="IPR050752">
    <property type="entry name" value="C2H2-ZF_domain"/>
</dbReference>
<evidence type="ECO:0000256" key="5">
    <source>
        <dbReference type="ARBA" id="ARBA00022737"/>
    </source>
</evidence>
<keyword evidence="5" id="KW-0677">Repeat</keyword>
<evidence type="ECO:0000256" key="6">
    <source>
        <dbReference type="ARBA" id="ARBA00022771"/>
    </source>
</evidence>
<feature type="domain" description="C2H2-type" evidence="14">
    <location>
        <begin position="749"/>
        <end position="776"/>
    </location>
</feature>
<dbReference type="Bgee" id="ENSMFAG00000045401">
    <property type="expression patterns" value="Expressed in skeletal muscle tissue and 13 other cell types or tissues"/>
</dbReference>
<comment type="function">
    <text evidence="1">May be involved in transcriptional regulation.</text>
</comment>
<dbReference type="FunFam" id="3.30.160.60:FF:000564">
    <property type="entry name" value="zinc finger protein 699"/>
    <property type="match status" value="1"/>
</dbReference>
<keyword evidence="8" id="KW-0805">Transcription regulation</keyword>
<evidence type="ECO:0000256" key="10">
    <source>
        <dbReference type="ARBA" id="ARBA00023163"/>
    </source>
</evidence>
<feature type="domain" description="C2H2-type" evidence="14">
    <location>
        <begin position="553"/>
        <end position="580"/>
    </location>
</feature>
<feature type="region of interest" description="Disordered" evidence="13">
    <location>
        <begin position="243"/>
        <end position="287"/>
    </location>
</feature>
<evidence type="ECO:0000256" key="12">
    <source>
        <dbReference type="PROSITE-ProRule" id="PRU00042"/>
    </source>
</evidence>
<evidence type="ECO:0000313" key="16">
    <source>
        <dbReference type="Ensembl" id="ENSMFAP00000049962.1"/>
    </source>
</evidence>
<dbReference type="InterPro" id="IPR013087">
    <property type="entry name" value="Znf_C2H2_type"/>
</dbReference>
<dbReference type="AlphaFoldDB" id="A0A7N9CGR6"/>
<reference evidence="16" key="3">
    <citation type="submission" date="2025-09" db="UniProtKB">
        <authorList>
            <consortium name="Ensembl"/>
        </authorList>
    </citation>
    <scope>IDENTIFICATION</scope>
</reference>
<dbReference type="SMART" id="SM00349">
    <property type="entry name" value="KRAB"/>
    <property type="match status" value="1"/>
</dbReference>
<dbReference type="GO" id="GO:0005634">
    <property type="term" value="C:nucleus"/>
    <property type="evidence" value="ECO:0007669"/>
    <property type="project" value="UniProtKB-SubCell"/>
</dbReference>
<evidence type="ECO:0000256" key="13">
    <source>
        <dbReference type="SAM" id="MobiDB-lite"/>
    </source>
</evidence>
<feature type="compositionally biased region" description="Basic and acidic residues" evidence="13">
    <location>
        <begin position="277"/>
        <end position="286"/>
    </location>
</feature>
<keyword evidence="17" id="KW-1185">Reference proteome</keyword>
<reference evidence="16" key="2">
    <citation type="submission" date="2025-08" db="UniProtKB">
        <authorList>
            <consortium name="Ensembl"/>
        </authorList>
    </citation>
    <scope>IDENTIFICATION</scope>
</reference>
<evidence type="ECO:0000256" key="11">
    <source>
        <dbReference type="ARBA" id="ARBA00023242"/>
    </source>
</evidence>
<dbReference type="Pfam" id="PF13894">
    <property type="entry name" value="zf-C2H2_4"/>
    <property type="match status" value="1"/>
</dbReference>